<feature type="region of interest" description="Disordered" evidence="1">
    <location>
        <begin position="1"/>
        <end position="74"/>
    </location>
</feature>
<dbReference type="RefSeq" id="WP_311671292.1">
    <property type="nucleotide sequence ID" value="NZ_JAVREQ010000001.1"/>
</dbReference>
<name>A0ABU2NLE1_9ACTN</name>
<evidence type="ECO:0000313" key="2">
    <source>
        <dbReference type="EMBL" id="MDT0377287.1"/>
    </source>
</evidence>
<dbReference type="EMBL" id="JAVREQ010000001">
    <property type="protein sequence ID" value="MDT0377287.1"/>
    <property type="molecule type" value="Genomic_DNA"/>
</dbReference>
<accession>A0ABU2NLE1</accession>
<evidence type="ECO:0000256" key="1">
    <source>
        <dbReference type="SAM" id="MobiDB-lite"/>
    </source>
</evidence>
<evidence type="ECO:0000313" key="3">
    <source>
        <dbReference type="Proteomes" id="UP001183414"/>
    </source>
</evidence>
<proteinExistence type="predicted"/>
<sequence length="74" mass="7600">MQHLATRPAGGEVPRLRPTAWGEDDNRPAIPKIPGQRSGPPKPTPTNASCPQCSAAAESGSACPRCGSPIGALR</sequence>
<keyword evidence="3" id="KW-1185">Reference proteome</keyword>
<gene>
    <name evidence="2" type="ORF">RM572_00660</name>
</gene>
<organism evidence="2 3">
    <name type="scientific">Streptomyces hazeniae</name>
    <dbReference type="NCBI Taxonomy" id="3075538"/>
    <lineage>
        <taxon>Bacteria</taxon>
        <taxon>Bacillati</taxon>
        <taxon>Actinomycetota</taxon>
        <taxon>Actinomycetes</taxon>
        <taxon>Kitasatosporales</taxon>
        <taxon>Streptomycetaceae</taxon>
        <taxon>Streptomyces</taxon>
    </lineage>
</organism>
<reference evidence="3" key="1">
    <citation type="submission" date="2023-07" db="EMBL/GenBank/DDBJ databases">
        <title>30 novel species of actinomycetes from the DSMZ collection.</title>
        <authorList>
            <person name="Nouioui I."/>
        </authorList>
    </citation>
    <scope>NUCLEOTIDE SEQUENCE [LARGE SCALE GENOMIC DNA]</scope>
    <source>
        <strain evidence="3">DSM 42041</strain>
    </source>
</reference>
<comment type="caution">
    <text evidence="2">The sequence shown here is derived from an EMBL/GenBank/DDBJ whole genome shotgun (WGS) entry which is preliminary data.</text>
</comment>
<dbReference type="Proteomes" id="UP001183414">
    <property type="component" value="Unassembled WGS sequence"/>
</dbReference>
<evidence type="ECO:0008006" key="4">
    <source>
        <dbReference type="Google" id="ProtNLM"/>
    </source>
</evidence>
<protein>
    <recommendedName>
        <fullName evidence="4">Zinc ribbon domain-containing protein</fullName>
    </recommendedName>
</protein>